<accession>A0A918Q4Q3</accession>
<dbReference type="Proteomes" id="UP000619457">
    <property type="component" value="Unassembled WGS sequence"/>
</dbReference>
<keyword evidence="2" id="KW-1185">Reference proteome</keyword>
<reference evidence="1" key="1">
    <citation type="journal article" date="2014" name="Int. J. Syst. Evol. Microbiol.">
        <title>Complete genome sequence of Corynebacterium casei LMG S-19264T (=DSM 44701T), isolated from a smear-ripened cheese.</title>
        <authorList>
            <consortium name="US DOE Joint Genome Institute (JGI-PGF)"/>
            <person name="Walter F."/>
            <person name="Albersmeier A."/>
            <person name="Kalinowski J."/>
            <person name="Ruckert C."/>
        </authorList>
    </citation>
    <scope>NUCLEOTIDE SEQUENCE</scope>
    <source>
        <strain evidence="1">KCTC 12368</strain>
    </source>
</reference>
<dbReference type="EMBL" id="BMWX01000005">
    <property type="protein sequence ID" value="GGZ33987.1"/>
    <property type="molecule type" value="Genomic_DNA"/>
</dbReference>
<sequence length="200" mass="22888">MNLLGNQLLQPKYKNVRVIELLINQNSKKMKQLFLPLILLAALVIQSCEGPIGPQGPQGEPGDSFIGETFELEVSFNEANNYGESFDFTTPLFDGDVVLVYMNEESVFIEGRTAWRLVPQTFYFDEGVLVYNYDYTPQDFTIFMDISPIDLSSLDPYWTNNLLFRVVVLPSDLMNARMDFTDYEATMAHFGITEEDFSKK</sequence>
<evidence type="ECO:0000313" key="2">
    <source>
        <dbReference type="Proteomes" id="UP000619457"/>
    </source>
</evidence>
<evidence type="ECO:0000313" key="1">
    <source>
        <dbReference type="EMBL" id="GGZ33987.1"/>
    </source>
</evidence>
<protein>
    <recommendedName>
        <fullName evidence="3">Collagen-like protein</fullName>
    </recommendedName>
</protein>
<organism evidence="1 2">
    <name type="scientific">Echinicola pacifica</name>
    <dbReference type="NCBI Taxonomy" id="346377"/>
    <lineage>
        <taxon>Bacteria</taxon>
        <taxon>Pseudomonadati</taxon>
        <taxon>Bacteroidota</taxon>
        <taxon>Cytophagia</taxon>
        <taxon>Cytophagales</taxon>
        <taxon>Cyclobacteriaceae</taxon>
        <taxon>Echinicola</taxon>
    </lineage>
</organism>
<proteinExistence type="predicted"/>
<comment type="caution">
    <text evidence="1">The sequence shown here is derived from an EMBL/GenBank/DDBJ whole genome shotgun (WGS) entry which is preliminary data.</text>
</comment>
<dbReference type="AlphaFoldDB" id="A0A918Q4Q3"/>
<gene>
    <name evidence="1" type="ORF">GCM10007049_29130</name>
</gene>
<evidence type="ECO:0008006" key="3">
    <source>
        <dbReference type="Google" id="ProtNLM"/>
    </source>
</evidence>
<reference evidence="1" key="2">
    <citation type="submission" date="2020-09" db="EMBL/GenBank/DDBJ databases">
        <authorList>
            <person name="Sun Q."/>
            <person name="Kim S."/>
        </authorList>
    </citation>
    <scope>NUCLEOTIDE SEQUENCE</scope>
    <source>
        <strain evidence="1">KCTC 12368</strain>
    </source>
</reference>
<name>A0A918Q4Q3_9BACT</name>